<name>A0ACC0B175_CATRO</name>
<protein>
    <submittedName>
        <fullName evidence="1">Uncharacterized protein</fullName>
    </submittedName>
</protein>
<dbReference type="EMBL" id="CM044704">
    <property type="protein sequence ID" value="KAI5666181.1"/>
    <property type="molecule type" value="Genomic_DNA"/>
</dbReference>
<sequence>MQTPKARKSPSEAPRKISPRAISSEVPLKISPRSISSDVPQKLSPRVVRQLKTSSQESDSASSSSRASRTPRDRSSKVGERKSPRSPVSEPKKKQSNRVAELEVQISQLQNDLKTVTDQLESSEAWKEKAMQDAEESKKQLQEMSLKLEESQQQVLKQFSLKAVNTIEHQKVFEDHNSTLQSELETFKKQQSSDSAALASAVNEIKELKVQLEIVSESEAAHTKNAETAQSELNSLKENLSETLVLMEEMKIQLRDCKESEARAQGIVGETLMQLETAKKTVESLRSDGIKTVEAYDAMASELEQSRAHVNLLETLVGELKAGLNGNRGDPRTETKNREAEELGNSIEAELTSLKSEVEQMRSALEAAEIRYNEEQTQNALQLERAYALVEEIKSSSIARETKLETELNKSRTEIEELRANLMDKETELQGICEENESLNMRLENTIPDRKELECEKEIQKAKADIEHLKANLMDKETELQNILEENEFLKMEMKKKDINKGETNNEIFCELEAARAAEREANMKLGYIAEEVDKSNRKVARVTEQLEAAQNANKEMEGEMRKLKVQSDQWRKAAEAAASMLSTGNNGKFMERTGSMENGKYSPRSGRITPPYSDDLDDDFLKKKNPNMLKKIGVLWKRPQK</sequence>
<accession>A0ACC0B175</accession>
<keyword evidence="2" id="KW-1185">Reference proteome</keyword>
<proteinExistence type="predicted"/>
<evidence type="ECO:0000313" key="2">
    <source>
        <dbReference type="Proteomes" id="UP001060085"/>
    </source>
</evidence>
<dbReference type="Proteomes" id="UP001060085">
    <property type="component" value="Linkage Group LG04"/>
</dbReference>
<comment type="caution">
    <text evidence="1">The sequence shown here is derived from an EMBL/GenBank/DDBJ whole genome shotgun (WGS) entry which is preliminary data.</text>
</comment>
<reference evidence="2" key="1">
    <citation type="journal article" date="2023" name="Nat. Plants">
        <title>Single-cell RNA sequencing provides a high-resolution roadmap for understanding the multicellular compartmentation of specialized metabolism.</title>
        <authorList>
            <person name="Sun S."/>
            <person name="Shen X."/>
            <person name="Li Y."/>
            <person name="Li Y."/>
            <person name="Wang S."/>
            <person name="Li R."/>
            <person name="Zhang H."/>
            <person name="Shen G."/>
            <person name="Guo B."/>
            <person name="Wei J."/>
            <person name="Xu J."/>
            <person name="St-Pierre B."/>
            <person name="Chen S."/>
            <person name="Sun C."/>
        </authorList>
    </citation>
    <scope>NUCLEOTIDE SEQUENCE [LARGE SCALE GENOMIC DNA]</scope>
</reference>
<organism evidence="1 2">
    <name type="scientific">Catharanthus roseus</name>
    <name type="common">Madagascar periwinkle</name>
    <name type="synonym">Vinca rosea</name>
    <dbReference type="NCBI Taxonomy" id="4058"/>
    <lineage>
        <taxon>Eukaryota</taxon>
        <taxon>Viridiplantae</taxon>
        <taxon>Streptophyta</taxon>
        <taxon>Embryophyta</taxon>
        <taxon>Tracheophyta</taxon>
        <taxon>Spermatophyta</taxon>
        <taxon>Magnoliopsida</taxon>
        <taxon>eudicotyledons</taxon>
        <taxon>Gunneridae</taxon>
        <taxon>Pentapetalae</taxon>
        <taxon>asterids</taxon>
        <taxon>lamiids</taxon>
        <taxon>Gentianales</taxon>
        <taxon>Apocynaceae</taxon>
        <taxon>Rauvolfioideae</taxon>
        <taxon>Vinceae</taxon>
        <taxon>Catharanthinae</taxon>
        <taxon>Catharanthus</taxon>
    </lineage>
</organism>
<evidence type="ECO:0000313" key="1">
    <source>
        <dbReference type="EMBL" id="KAI5666181.1"/>
    </source>
</evidence>
<gene>
    <name evidence="1" type="ORF">M9H77_16034</name>
</gene>